<evidence type="ECO:0000256" key="9">
    <source>
        <dbReference type="ARBA" id="ARBA00023284"/>
    </source>
</evidence>
<dbReference type="GO" id="GO:0008379">
    <property type="term" value="F:thioredoxin peroxidase activity"/>
    <property type="evidence" value="ECO:0007669"/>
    <property type="project" value="TreeGrafter"/>
</dbReference>
<dbReference type="GO" id="GO:0034599">
    <property type="term" value="P:cellular response to oxidative stress"/>
    <property type="evidence" value="ECO:0007669"/>
    <property type="project" value="TreeGrafter"/>
</dbReference>
<reference evidence="16 17" key="1">
    <citation type="journal article" date="2015" name="BMC Genomics">
        <title>Insights from the genome of Ophiocordyceps polyrhachis-furcata to pathogenicity and host specificity in insect fungi.</title>
        <authorList>
            <person name="Wichadakul D."/>
            <person name="Kobmoo N."/>
            <person name="Ingsriswang S."/>
            <person name="Tangphatsornruang S."/>
            <person name="Chantasingh D."/>
            <person name="Luangsa-ard J.J."/>
            <person name="Eurwilaichitr L."/>
        </authorList>
    </citation>
    <scope>NUCLEOTIDE SEQUENCE [LARGE SCALE GENOMIC DNA]</scope>
    <source>
        <strain evidence="16 17">BCC 54312</strain>
    </source>
</reference>
<comment type="caution">
    <text evidence="16">The sequence shown here is derived from an EMBL/GenBank/DDBJ whole genome shotgun (WGS) entry which is preliminary data.</text>
</comment>
<evidence type="ECO:0000256" key="11">
    <source>
        <dbReference type="ARBA" id="ARBA00038489"/>
    </source>
</evidence>
<dbReference type="Proteomes" id="UP000253664">
    <property type="component" value="Unassembled WGS sequence"/>
</dbReference>
<dbReference type="Gene3D" id="3.40.30.10">
    <property type="entry name" value="Glutaredoxin"/>
    <property type="match status" value="1"/>
</dbReference>
<evidence type="ECO:0000313" key="16">
    <source>
        <dbReference type="EMBL" id="RCI16890.1"/>
    </source>
</evidence>
<gene>
    <name evidence="16" type="ORF">L249_1968</name>
</gene>
<comment type="catalytic activity">
    <reaction evidence="12">
        <text>a hydroperoxide + [thioredoxin]-dithiol = an alcohol + [thioredoxin]-disulfide + H2O</text>
        <dbReference type="Rhea" id="RHEA:62620"/>
        <dbReference type="Rhea" id="RHEA-COMP:10698"/>
        <dbReference type="Rhea" id="RHEA-COMP:10700"/>
        <dbReference type="ChEBI" id="CHEBI:15377"/>
        <dbReference type="ChEBI" id="CHEBI:29950"/>
        <dbReference type="ChEBI" id="CHEBI:30879"/>
        <dbReference type="ChEBI" id="CHEBI:35924"/>
        <dbReference type="ChEBI" id="CHEBI:50058"/>
        <dbReference type="EC" id="1.11.1.24"/>
    </reaction>
</comment>
<keyword evidence="8" id="KW-0539">Nucleus</keyword>
<dbReference type="SUPFAM" id="SSF52833">
    <property type="entry name" value="Thioredoxin-like"/>
    <property type="match status" value="1"/>
</dbReference>
<feature type="domain" description="Thioredoxin" evidence="15">
    <location>
        <begin position="91"/>
        <end position="241"/>
    </location>
</feature>
<evidence type="ECO:0000256" key="10">
    <source>
        <dbReference type="ARBA" id="ARBA00032824"/>
    </source>
</evidence>
<protein>
    <recommendedName>
        <fullName evidence="3">thioredoxin-dependent peroxiredoxin</fullName>
        <ecNumber evidence="3">1.11.1.24</ecNumber>
    </recommendedName>
    <alternativeName>
        <fullName evidence="13">Nuclear thiol peroxidase</fullName>
    </alternativeName>
    <alternativeName>
        <fullName evidence="10">Thioredoxin peroxidase</fullName>
    </alternativeName>
</protein>
<sequence>MPVELRKRKAPQPPPAPAPTTKKQPTTKKKKTTASSKSAAPLSKEAESESDPAPQKEEEKEKDEEKGKEEEEEEREKETKKTQKKTKVAVGDVLDLDDNFGGEIEDQDGQKTTLKQLIQDCKTGVVIFTYPKASTPGCTVQACLFRDAYDPVKAAGLSIYGLSNDKPKANTTFKEKQKLQYPLLCDPHATLIDALGFKKHPKGTQRGVFVVDANRKVLVCQQGAPAATVDRVKQLVREMNG</sequence>
<evidence type="ECO:0000256" key="3">
    <source>
        <dbReference type="ARBA" id="ARBA00013017"/>
    </source>
</evidence>
<dbReference type="AlphaFoldDB" id="A0A367LRB5"/>
<dbReference type="EC" id="1.11.1.24" evidence="3"/>
<evidence type="ECO:0000256" key="2">
    <source>
        <dbReference type="ARBA" id="ARBA00011245"/>
    </source>
</evidence>
<dbReference type="InterPro" id="IPR036249">
    <property type="entry name" value="Thioredoxin-like_sf"/>
</dbReference>
<name>A0A367LRB5_9HYPO</name>
<feature type="compositionally biased region" description="Basic and acidic residues" evidence="14">
    <location>
        <begin position="54"/>
        <end position="69"/>
    </location>
</feature>
<evidence type="ECO:0000256" key="8">
    <source>
        <dbReference type="ARBA" id="ARBA00023242"/>
    </source>
</evidence>
<evidence type="ECO:0000256" key="7">
    <source>
        <dbReference type="ARBA" id="ARBA00023157"/>
    </source>
</evidence>
<keyword evidence="9" id="KW-0676">Redox-active center</keyword>
<proteinExistence type="inferred from homology"/>
<keyword evidence="17" id="KW-1185">Reference proteome</keyword>
<keyword evidence="5" id="KW-0049">Antioxidant</keyword>
<accession>A0A367LRB5</accession>
<dbReference type="InterPro" id="IPR050924">
    <property type="entry name" value="Peroxiredoxin_BCP/PrxQ"/>
</dbReference>
<keyword evidence="7" id="KW-1015">Disulfide bond</keyword>
<comment type="subcellular location">
    <subcellularLocation>
        <location evidence="1">Nucleus</location>
    </subcellularLocation>
</comment>
<evidence type="ECO:0000256" key="13">
    <source>
        <dbReference type="ARBA" id="ARBA00077538"/>
    </source>
</evidence>
<dbReference type="InterPro" id="IPR013766">
    <property type="entry name" value="Thioredoxin_domain"/>
</dbReference>
<dbReference type="Pfam" id="PF00578">
    <property type="entry name" value="AhpC-TSA"/>
    <property type="match status" value="1"/>
</dbReference>
<dbReference type="GO" id="GO:0045454">
    <property type="term" value="P:cell redox homeostasis"/>
    <property type="evidence" value="ECO:0007669"/>
    <property type="project" value="TreeGrafter"/>
</dbReference>
<keyword evidence="6" id="KW-0560">Oxidoreductase</keyword>
<evidence type="ECO:0000259" key="15">
    <source>
        <dbReference type="PROSITE" id="PS51352"/>
    </source>
</evidence>
<dbReference type="STRING" id="1330021.A0A367LRB5"/>
<dbReference type="GO" id="GO:0005634">
    <property type="term" value="C:nucleus"/>
    <property type="evidence" value="ECO:0007669"/>
    <property type="project" value="UniProtKB-SubCell"/>
</dbReference>
<evidence type="ECO:0000256" key="5">
    <source>
        <dbReference type="ARBA" id="ARBA00022862"/>
    </source>
</evidence>
<evidence type="ECO:0000256" key="4">
    <source>
        <dbReference type="ARBA" id="ARBA00022559"/>
    </source>
</evidence>
<keyword evidence="4" id="KW-0575">Peroxidase</keyword>
<organism evidence="16 17">
    <name type="scientific">Ophiocordyceps polyrhachis-furcata BCC 54312</name>
    <dbReference type="NCBI Taxonomy" id="1330021"/>
    <lineage>
        <taxon>Eukaryota</taxon>
        <taxon>Fungi</taxon>
        <taxon>Dikarya</taxon>
        <taxon>Ascomycota</taxon>
        <taxon>Pezizomycotina</taxon>
        <taxon>Sordariomycetes</taxon>
        <taxon>Hypocreomycetidae</taxon>
        <taxon>Hypocreales</taxon>
        <taxon>Ophiocordycipitaceae</taxon>
        <taxon>Ophiocordyceps</taxon>
    </lineage>
</organism>
<feature type="compositionally biased region" description="Basic residues" evidence="14">
    <location>
        <begin position="1"/>
        <end position="10"/>
    </location>
</feature>
<dbReference type="GO" id="GO:0005737">
    <property type="term" value="C:cytoplasm"/>
    <property type="evidence" value="ECO:0007669"/>
    <property type="project" value="TreeGrafter"/>
</dbReference>
<dbReference type="EMBL" id="LKCN02000001">
    <property type="protein sequence ID" value="RCI16890.1"/>
    <property type="molecule type" value="Genomic_DNA"/>
</dbReference>
<dbReference type="OrthoDB" id="338622at2759"/>
<dbReference type="PANTHER" id="PTHR42801">
    <property type="entry name" value="THIOREDOXIN-DEPENDENT PEROXIDE REDUCTASE"/>
    <property type="match status" value="1"/>
</dbReference>
<dbReference type="PANTHER" id="PTHR42801:SF23">
    <property type="entry name" value="PEROXIREDOXIN DOT5"/>
    <property type="match status" value="1"/>
</dbReference>
<feature type="region of interest" description="Disordered" evidence="14">
    <location>
        <begin position="1"/>
        <end position="86"/>
    </location>
</feature>
<evidence type="ECO:0000256" key="12">
    <source>
        <dbReference type="ARBA" id="ARBA00049091"/>
    </source>
</evidence>
<dbReference type="InterPro" id="IPR000866">
    <property type="entry name" value="AhpC/TSA"/>
</dbReference>
<comment type="subunit">
    <text evidence="2">Monomer.</text>
</comment>
<evidence type="ECO:0000256" key="1">
    <source>
        <dbReference type="ARBA" id="ARBA00004123"/>
    </source>
</evidence>
<evidence type="ECO:0000256" key="14">
    <source>
        <dbReference type="SAM" id="MobiDB-lite"/>
    </source>
</evidence>
<comment type="similarity">
    <text evidence="11">Belongs to the peroxiredoxin family. BCP/PrxQ subfamily.</text>
</comment>
<evidence type="ECO:0000313" key="17">
    <source>
        <dbReference type="Proteomes" id="UP000253664"/>
    </source>
</evidence>
<dbReference type="FunFam" id="3.40.30.10:FF:000157">
    <property type="entry name" value="DOT5p Nuclear thiol peroxidase"/>
    <property type="match status" value="1"/>
</dbReference>
<dbReference type="PROSITE" id="PS51352">
    <property type="entry name" value="THIOREDOXIN_2"/>
    <property type="match status" value="1"/>
</dbReference>
<evidence type="ECO:0000256" key="6">
    <source>
        <dbReference type="ARBA" id="ARBA00023002"/>
    </source>
</evidence>
<dbReference type="CDD" id="cd03017">
    <property type="entry name" value="PRX_BCP"/>
    <property type="match status" value="1"/>
</dbReference>